<proteinExistence type="predicted"/>
<reference evidence="1" key="2">
    <citation type="journal article" date="2015" name="Data Brief">
        <title>Shoot transcriptome of the giant reed, Arundo donax.</title>
        <authorList>
            <person name="Barrero R.A."/>
            <person name="Guerrero F.D."/>
            <person name="Moolhuijzen P."/>
            <person name="Goolsby J.A."/>
            <person name="Tidwell J."/>
            <person name="Bellgard S.E."/>
            <person name="Bellgard M.I."/>
        </authorList>
    </citation>
    <scope>NUCLEOTIDE SEQUENCE</scope>
    <source>
        <tissue evidence="1">Shoot tissue taken approximately 20 cm above the soil surface</tissue>
    </source>
</reference>
<protein>
    <submittedName>
        <fullName evidence="1">Uncharacterized protein</fullName>
    </submittedName>
</protein>
<reference evidence="1" key="1">
    <citation type="submission" date="2014-09" db="EMBL/GenBank/DDBJ databases">
        <authorList>
            <person name="Magalhaes I.L.F."/>
            <person name="Oliveira U."/>
            <person name="Santos F.R."/>
            <person name="Vidigal T.H.D.A."/>
            <person name="Brescovit A.D."/>
            <person name="Santos A.J."/>
        </authorList>
    </citation>
    <scope>NUCLEOTIDE SEQUENCE</scope>
    <source>
        <tissue evidence="1">Shoot tissue taken approximately 20 cm above the soil surface</tissue>
    </source>
</reference>
<sequence length="17" mass="2088">MNQYYYGKRKRGGRVLV</sequence>
<evidence type="ECO:0000313" key="1">
    <source>
        <dbReference type="EMBL" id="JAE15071.1"/>
    </source>
</evidence>
<accession>A0A0A9FXN6</accession>
<organism evidence="1">
    <name type="scientific">Arundo donax</name>
    <name type="common">Giant reed</name>
    <name type="synonym">Donax arundinaceus</name>
    <dbReference type="NCBI Taxonomy" id="35708"/>
    <lineage>
        <taxon>Eukaryota</taxon>
        <taxon>Viridiplantae</taxon>
        <taxon>Streptophyta</taxon>
        <taxon>Embryophyta</taxon>
        <taxon>Tracheophyta</taxon>
        <taxon>Spermatophyta</taxon>
        <taxon>Magnoliopsida</taxon>
        <taxon>Liliopsida</taxon>
        <taxon>Poales</taxon>
        <taxon>Poaceae</taxon>
        <taxon>PACMAD clade</taxon>
        <taxon>Arundinoideae</taxon>
        <taxon>Arundineae</taxon>
        <taxon>Arundo</taxon>
    </lineage>
</organism>
<dbReference type="EMBL" id="GBRH01182825">
    <property type="protein sequence ID" value="JAE15071.1"/>
    <property type="molecule type" value="Transcribed_RNA"/>
</dbReference>
<name>A0A0A9FXN6_ARUDO</name>
<dbReference type="AlphaFoldDB" id="A0A0A9FXN6"/>